<feature type="transmembrane region" description="Helical" evidence="5">
    <location>
        <begin position="313"/>
        <end position="332"/>
    </location>
</feature>
<feature type="transmembrane region" description="Helical" evidence="5">
    <location>
        <begin position="435"/>
        <end position="458"/>
    </location>
</feature>
<evidence type="ECO:0000256" key="4">
    <source>
        <dbReference type="PIRNR" id="PIRNR005690"/>
    </source>
</evidence>
<feature type="transmembrane region" description="Helical" evidence="5">
    <location>
        <begin position="402"/>
        <end position="423"/>
    </location>
</feature>
<evidence type="ECO:0000313" key="6">
    <source>
        <dbReference type="EMBL" id="RFU63714.1"/>
    </source>
</evidence>
<evidence type="ECO:0000256" key="5">
    <source>
        <dbReference type="SAM" id="Phobius"/>
    </source>
</evidence>
<feature type="transmembrane region" description="Helical" evidence="5">
    <location>
        <begin position="271"/>
        <end position="292"/>
    </location>
</feature>
<evidence type="ECO:0000256" key="3">
    <source>
        <dbReference type="ARBA" id="ARBA00023136"/>
    </source>
</evidence>
<comment type="subcellular location">
    <subcellularLocation>
        <location evidence="4">Cell membrane</location>
    </subcellularLocation>
    <subcellularLocation>
        <location evidence="1">Membrane</location>
        <topology evidence="1">Multi-pass membrane protein</topology>
    </subcellularLocation>
</comment>
<accession>A0A372LCN4</accession>
<dbReference type="PANTHER" id="PTHR22550:SF5">
    <property type="entry name" value="LEUCINE ZIPPER PROTEIN 4"/>
    <property type="match status" value="1"/>
</dbReference>
<reference evidence="6 7" key="1">
    <citation type="submission" date="2018-08" db="EMBL/GenBank/DDBJ databases">
        <title>Bacillus chawlae sp. nov., Bacillus glennii sp. nov., and Bacillus saganii sp. nov. Isolated from the Vehicle Assembly Building at Kennedy Space Center where the Viking Spacecraft were Assembled.</title>
        <authorList>
            <person name="Seuylemezian A."/>
            <person name="Vaishampayan P."/>
        </authorList>
    </citation>
    <scope>NUCLEOTIDE SEQUENCE [LARGE SCALE GENOMIC DNA]</scope>
    <source>
        <strain evidence="6 7">V44-8</strain>
    </source>
</reference>
<comment type="similarity">
    <text evidence="2 4">Belongs to the GerABKA family.</text>
</comment>
<feature type="transmembrane region" description="Helical" evidence="5">
    <location>
        <begin position="352"/>
        <end position="371"/>
    </location>
</feature>
<dbReference type="PANTHER" id="PTHR22550">
    <property type="entry name" value="SPORE GERMINATION PROTEIN"/>
    <property type="match status" value="1"/>
</dbReference>
<dbReference type="InterPro" id="IPR004995">
    <property type="entry name" value="Spore_Ger"/>
</dbReference>
<evidence type="ECO:0000313" key="7">
    <source>
        <dbReference type="Proteomes" id="UP000262939"/>
    </source>
</evidence>
<dbReference type="GO" id="GO:0009847">
    <property type="term" value="P:spore germination"/>
    <property type="evidence" value="ECO:0007669"/>
    <property type="project" value="UniProtKB-UniRule"/>
</dbReference>
<dbReference type="InterPro" id="IPR050768">
    <property type="entry name" value="UPF0353/GerABKA_families"/>
</dbReference>
<keyword evidence="3 4" id="KW-0472">Membrane</keyword>
<protein>
    <submittedName>
        <fullName evidence="6">Spore germination protein</fullName>
    </submittedName>
</protein>
<keyword evidence="5" id="KW-1133">Transmembrane helix</keyword>
<dbReference type="GO" id="GO:0005886">
    <property type="term" value="C:plasma membrane"/>
    <property type="evidence" value="ECO:0007669"/>
    <property type="project" value="UniProtKB-SubCell"/>
</dbReference>
<name>A0A372LCN4_9BACI</name>
<dbReference type="Pfam" id="PF03323">
    <property type="entry name" value="GerA"/>
    <property type="match status" value="1"/>
</dbReference>
<evidence type="ECO:0000256" key="1">
    <source>
        <dbReference type="ARBA" id="ARBA00004141"/>
    </source>
</evidence>
<proteinExistence type="inferred from homology"/>
<evidence type="ECO:0000256" key="2">
    <source>
        <dbReference type="ARBA" id="ARBA00005278"/>
    </source>
</evidence>
<dbReference type="EMBL" id="QVTD01000005">
    <property type="protein sequence ID" value="RFU63714.1"/>
    <property type="molecule type" value="Genomic_DNA"/>
</dbReference>
<keyword evidence="7" id="KW-1185">Reference proteome</keyword>
<gene>
    <name evidence="6" type="ORF">D0466_09565</name>
</gene>
<dbReference type="Proteomes" id="UP000262939">
    <property type="component" value="Unassembled WGS sequence"/>
</dbReference>
<comment type="caution">
    <text evidence="6">The sequence shown here is derived from an EMBL/GenBank/DDBJ whole genome shotgun (WGS) entry which is preliminary data.</text>
</comment>
<organism evidence="6 7">
    <name type="scientific">Peribacillus glennii</name>
    <dbReference type="NCBI Taxonomy" id="2303991"/>
    <lineage>
        <taxon>Bacteria</taxon>
        <taxon>Bacillati</taxon>
        <taxon>Bacillota</taxon>
        <taxon>Bacilli</taxon>
        <taxon>Bacillales</taxon>
        <taxon>Bacillaceae</taxon>
        <taxon>Peribacillus</taxon>
    </lineage>
</organism>
<dbReference type="PIRSF" id="PIRSF005690">
    <property type="entry name" value="GerBA"/>
    <property type="match status" value="1"/>
</dbReference>
<dbReference type="AlphaFoldDB" id="A0A372LCN4"/>
<sequence>MLKAKDYLSVQKFNWFLCVNRDLRNSFCKKCHVRGCESCVEELQKEINCVKEKYDNNPDFKVHRFEYFEKKIALIYMKSLCNEAQIKKDIIEPLLLCEKQGKYLLHLLSMPSCQHINASDDVEKLLLQGNALIALSGEIYSVDVRKPTNDQPLDATVEQTVQGAQKGLSEDLTMNMTLVRNRYPSKQLKIEQQTVGTLSKTRIAILYDVDYVQEDVLDEVKKKISGLKADIIQAAGQLHNYMTKEKYRIFPTMMITERPDRLALNLSQGKVVILMNGTPFGLVAPAVFFDFLSSMDDKTLPYWVTRLLILLRYVGLLITIILPSLYIAITSYNPEIVRSQLALTIAGSRAGVPYPSFFEVLFMMFAVELLVESSLRLPKTIGPTATTVGGLILGQAAQQAQLVSSIMIIITAFVAISNFTIPINAMSFAVRCARYPLIVFASFFGIVGVVAGLILLLCHLSDLRSFGKPYLKMYWGTTDKMSKVRESRKE</sequence>
<keyword evidence="5" id="KW-0812">Transmembrane</keyword>